<feature type="region of interest" description="Disordered" evidence="8">
    <location>
        <begin position="338"/>
        <end position="368"/>
    </location>
</feature>
<evidence type="ECO:0000256" key="6">
    <source>
        <dbReference type="ARBA" id="ARBA00023242"/>
    </source>
</evidence>
<keyword evidence="3" id="KW-0677">Repeat</keyword>
<keyword evidence="6" id="KW-0539">Nucleus</keyword>
<evidence type="ECO:0000256" key="5">
    <source>
        <dbReference type="ARBA" id="ARBA00022833"/>
    </source>
</evidence>
<evidence type="ECO:0000259" key="9">
    <source>
        <dbReference type="PROSITE" id="PS50157"/>
    </source>
</evidence>
<feature type="compositionally biased region" description="Acidic residues" evidence="8">
    <location>
        <begin position="40"/>
        <end position="57"/>
    </location>
</feature>
<keyword evidence="4 7" id="KW-0863">Zinc-finger</keyword>
<dbReference type="EMBL" id="PXOG01000090">
    <property type="protein sequence ID" value="RGP77608.1"/>
    <property type="molecule type" value="Genomic_DNA"/>
</dbReference>
<evidence type="ECO:0000313" key="10">
    <source>
        <dbReference type="EMBL" id="RGP77608.1"/>
    </source>
</evidence>
<keyword evidence="2" id="KW-0479">Metal-binding</keyword>
<comment type="subcellular location">
    <subcellularLocation>
        <location evidence="1">Nucleus</location>
    </subcellularLocation>
</comment>
<name>A0A395SYU0_9HYPO</name>
<dbReference type="InterPro" id="IPR013087">
    <property type="entry name" value="Znf_C2H2_type"/>
</dbReference>
<sequence length="882" mass="100803">MGEPSPKRIKLEESDEEMLDVHSNIDSFNDSNDGSRGDGDSYEDGDSSDEYESDEQDQELHTSQVLTNANQSSPEMAQRSFEERAATGPRCMHCMEIIFQSRAEVGRHMSKWHCDDHLCKACDEGFLDREALNETRVDDLLRSLEGPVEKQKDKLRLCTCCDRYFPGKDGLTQHLKHRHALTYCFSCKIHFDDAQSRQRHIIKNARRNTSECQPWCSISQEKVEIFLLNGMMAHSDCAPCGLTFDNMQHATDHCVKVHYMCGECLHMSRDSEGYAKHRETRCPVGRGQATTAVPAPAVGVDAMPAAPLNEAQVSMEVEQEAPARKDTDISITATTAVKIEHPESTTSPAIAPPVPQSRAEPRPRPPPARGPVLSYCRYCDYRSREAKSCLMHTLAKHHDQYYSWCEICQVQFANLRDRWTHILDSPDHLFCKVCSDDDVTATSATDTKVFSAQHDLEAHMRAEHSYCEKCDMWIRDKNLDTLRHHREEVHFAFFCKACDENFLTEHDLRRHKDEFDLCEIMSFGCLGCQTYFGTMSQMMEHLESGQCKSRVDHEAIKKAVHEIYQRRTSDAPPPLDFKCPECKKEFHRMSLLFSHLEDRACPLRKWKEQTRVRQTLLDPLQAAIFEELGCSKCKTFFKTDDERDDHLQDKHDEKFCFMCETHFSKKGLLIHLQYGFQNSMHRIASLKDETFLCDDCEPAMTFANEMEYYQHLWLSHDSCAICLWDFESREQLIAHDEKEHNSSLLSPDPLPFQPRYDQTWKHPGSAHATTEASSSTKTISYEPKLGGCNYWDQYQSDTSEEDLDRKSWDIGTGSCAEFSSDGNDESSDNVSCDEDNGSESSEEDCSSDEGDEDNKAGSIAPMKDRSTSDVGQSLITDFFNGK</sequence>
<dbReference type="STRING" id="694270.A0A395SYU0"/>
<feature type="compositionally biased region" description="Acidic residues" evidence="8">
    <location>
        <begin position="822"/>
        <end position="852"/>
    </location>
</feature>
<dbReference type="OrthoDB" id="6105938at2759"/>
<evidence type="ECO:0000256" key="7">
    <source>
        <dbReference type="PROSITE-ProRule" id="PRU00042"/>
    </source>
</evidence>
<dbReference type="AlphaFoldDB" id="A0A395SYU0"/>
<dbReference type="PANTHER" id="PTHR24376:SF235">
    <property type="entry name" value="C2H2-TYPE DOMAIN-CONTAINING PROTEIN"/>
    <property type="match status" value="1"/>
</dbReference>
<gene>
    <name evidence="10" type="ORF">FLONG3_4299</name>
</gene>
<feature type="compositionally biased region" description="Polar residues" evidence="8">
    <location>
        <begin position="61"/>
        <end position="75"/>
    </location>
</feature>
<evidence type="ECO:0000256" key="3">
    <source>
        <dbReference type="ARBA" id="ARBA00022737"/>
    </source>
</evidence>
<evidence type="ECO:0000256" key="1">
    <source>
        <dbReference type="ARBA" id="ARBA00004123"/>
    </source>
</evidence>
<keyword evidence="11" id="KW-1185">Reference proteome</keyword>
<dbReference type="GO" id="GO:0008270">
    <property type="term" value="F:zinc ion binding"/>
    <property type="evidence" value="ECO:0007669"/>
    <property type="project" value="UniProtKB-KW"/>
</dbReference>
<comment type="caution">
    <text evidence="10">The sequence shown here is derived from an EMBL/GenBank/DDBJ whole genome shotgun (WGS) entry which is preliminary data.</text>
</comment>
<dbReference type="PROSITE" id="PS50157">
    <property type="entry name" value="ZINC_FINGER_C2H2_2"/>
    <property type="match status" value="1"/>
</dbReference>
<evidence type="ECO:0000256" key="4">
    <source>
        <dbReference type="ARBA" id="ARBA00022771"/>
    </source>
</evidence>
<protein>
    <recommendedName>
        <fullName evidence="9">C2H2-type domain-containing protein</fullName>
    </recommendedName>
</protein>
<organism evidence="10 11">
    <name type="scientific">Fusarium longipes</name>
    <dbReference type="NCBI Taxonomy" id="694270"/>
    <lineage>
        <taxon>Eukaryota</taxon>
        <taxon>Fungi</taxon>
        <taxon>Dikarya</taxon>
        <taxon>Ascomycota</taxon>
        <taxon>Pezizomycotina</taxon>
        <taxon>Sordariomycetes</taxon>
        <taxon>Hypocreomycetidae</taxon>
        <taxon>Hypocreales</taxon>
        <taxon>Nectriaceae</taxon>
        <taxon>Fusarium</taxon>
    </lineage>
</organism>
<keyword evidence="5" id="KW-0862">Zinc</keyword>
<feature type="domain" description="C2H2-type" evidence="9">
    <location>
        <begin position="577"/>
        <end position="595"/>
    </location>
</feature>
<evidence type="ECO:0000313" key="11">
    <source>
        <dbReference type="Proteomes" id="UP000266234"/>
    </source>
</evidence>
<evidence type="ECO:0000256" key="8">
    <source>
        <dbReference type="SAM" id="MobiDB-lite"/>
    </source>
</evidence>
<feature type="compositionally biased region" description="Low complexity" evidence="8">
    <location>
        <begin position="765"/>
        <end position="777"/>
    </location>
</feature>
<dbReference type="GO" id="GO:0000978">
    <property type="term" value="F:RNA polymerase II cis-regulatory region sequence-specific DNA binding"/>
    <property type="evidence" value="ECO:0007669"/>
    <property type="project" value="TreeGrafter"/>
</dbReference>
<dbReference type="PANTHER" id="PTHR24376">
    <property type="entry name" value="ZINC FINGER PROTEIN"/>
    <property type="match status" value="1"/>
</dbReference>
<accession>A0A395SYU0</accession>
<feature type="region of interest" description="Disordered" evidence="8">
    <location>
        <begin position="816"/>
        <end position="882"/>
    </location>
</feature>
<feature type="region of interest" description="Disordered" evidence="8">
    <location>
        <begin position="1"/>
        <end position="82"/>
    </location>
</feature>
<dbReference type="Proteomes" id="UP000266234">
    <property type="component" value="Unassembled WGS sequence"/>
</dbReference>
<dbReference type="GO" id="GO:0001228">
    <property type="term" value="F:DNA-binding transcription activator activity, RNA polymerase II-specific"/>
    <property type="evidence" value="ECO:0007669"/>
    <property type="project" value="TreeGrafter"/>
</dbReference>
<reference evidence="10 11" key="1">
    <citation type="journal article" date="2018" name="PLoS Pathog.">
        <title>Evolution of structural diversity of trichothecenes, a family of toxins produced by plant pathogenic and entomopathogenic fungi.</title>
        <authorList>
            <person name="Proctor R.H."/>
            <person name="McCormick S.P."/>
            <person name="Kim H.S."/>
            <person name="Cardoza R.E."/>
            <person name="Stanley A.M."/>
            <person name="Lindo L."/>
            <person name="Kelly A."/>
            <person name="Brown D.W."/>
            <person name="Lee T."/>
            <person name="Vaughan M.M."/>
            <person name="Alexander N.J."/>
            <person name="Busman M."/>
            <person name="Gutierrez S."/>
        </authorList>
    </citation>
    <scope>NUCLEOTIDE SEQUENCE [LARGE SCALE GENOMIC DNA]</scope>
    <source>
        <strain evidence="10 11">NRRL 20695</strain>
    </source>
</reference>
<dbReference type="SMART" id="SM00355">
    <property type="entry name" value="ZnF_C2H2"/>
    <property type="match status" value="12"/>
</dbReference>
<evidence type="ECO:0000256" key="2">
    <source>
        <dbReference type="ARBA" id="ARBA00022723"/>
    </source>
</evidence>
<dbReference type="PROSITE" id="PS00028">
    <property type="entry name" value="ZINC_FINGER_C2H2_1"/>
    <property type="match status" value="2"/>
</dbReference>
<proteinExistence type="predicted"/>
<feature type="region of interest" description="Disordered" evidence="8">
    <location>
        <begin position="755"/>
        <end position="777"/>
    </location>
</feature>
<dbReference type="GO" id="GO:0005634">
    <property type="term" value="C:nucleus"/>
    <property type="evidence" value="ECO:0007669"/>
    <property type="project" value="UniProtKB-SubCell"/>
</dbReference>
<feature type="compositionally biased region" description="Basic and acidic residues" evidence="8">
    <location>
        <begin position="1"/>
        <end position="12"/>
    </location>
</feature>